<dbReference type="EMBL" id="BGPR01008095">
    <property type="protein sequence ID" value="GBN31546.1"/>
    <property type="molecule type" value="Genomic_DNA"/>
</dbReference>
<evidence type="ECO:0000313" key="1">
    <source>
        <dbReference type="EMBL" id="GBN31546.1"/>
    </source>
</evidence>
<evidence type="ECO:0000313" key="2">
    <source>
        <dbReference type="Proteomes" id="UP000499080"/>
    </source>
</evidence>
<reference evidence="1 2" key="1">
    <citation type="journal article" date="2019" name="Sci. Rep.">
        <title>Orb-weaving spider Araneus ventricosus genome elucidates the spidroin gene catalogue.</title>
        <authorList>
            <person name="Kono N."/>
            <person name="Nakamura H."/>
            <person name="Ohtoshi R."/>
            <person name="Moran D.A.P."/>
            <person name="Shinohara A."/>
            <person name="Yoshida Y."/>
            <person name="Fujiwara M."/>
            <person name="Mori M."/>
            <person name="Tomita M."/>
            <person name="Arakawa K."/>
        </authorList>
    </citation>
    <scope>NUCLEOTIDE SEQUENCE [LARGE SCALE GENOMIC DNA]</scope>
</reference>
<organism evidence="1 2">
    <name type="scientific">Araneus ventricosus</name>
    <name type="common">Orbweaver spider</name>
    <name type="synonym">Epeira ventricosa</name>
    <dbReference type="NCBI Taxonomy" id="182803"/>
    <lineage>
        <taxon>Eukaryota</taxon>
        <taxon>Metazoa</taxon>
        <taxon>Ecdysozoa</taxon>
        <taxon>Arthropoda</taxon>
        <taxon>Chelicerata</taxon>
        <taxon>Arachnida</taxon>
        <taxon>Araneae</taxon>
        <taxon>Araneomorphae</taxon>
        <taxon>Entelegynae</taxon>
        <taxon>Araneoidea</taxon>
        <taxon>Araneidae</taxon>
        <taxon>Araneus</taxon>
    </lineage>
</organism>
<dbReference type="AlphaFoldDB" id="A0A4Y2N109"/>
<keyword evidence="2" id="KW-1185">Reference proteome</keyword>
<accession>A0A4Y2N109</accession>
<sequence length="133" mass="15153">MGIHEKEKLNHFPQQLVCIPLISVEKIGKAFTNIPKIALRQGSNSQNSSILSPHEGFRVSFLASTRSLNLGRTFVFPLPSQRGPRKALRPFHSDFRLFGIPTLPILYAIFHRFLTLTEGFSFPCSENSRLEEW</sequence>
<protein>
    <submittedName>
        <fullName evidence="1">Uncharacterized protein</fullName>
    </submittedName>
</protein>
<dbReference type="Proteomes" id="UP000499080">
    <property type="component" value="Unassembled WGS sequence"/>
</dbReference>
<comment type="caution">
    <text evidence="1">The sequence shown here is derived from an EMBL/GenBank/DDBJ whole genome shotgun (WGS) entry which is preliminary data.</text>
</comment>
<gene>
    <name evidence="1" type="ORF">AVEN_186873_1</name>
</gene>
<name>A0A4Y2N109_ARAVE</name>
<proteinExistence type="predicted"/>